<keyword evidence="2" id="KW-1133">Transmembrane helix</keyword>
<comment type="caution">
    <text evidence="3">The sequence shown here is derived from an EMBL/GenBank/DDBJ whole genome shotgun (WGS) entry which is preliminary data.</text>
</comment>
<dbReference type="AlphaFoldDB" id="A0A318LTL8"/>
<feature type="region of interest" description="Disordered" evidence="1">
    <location>
        <begin position="64"/>
        <end position="86"/>
    </location>
</feature>
<name>A0A318LTL8_9PSEU</name>
<dbReference type="RefSeq" id="WP_110335693.1">
    <property type="nucleotide sequence ID" value="NZ_JBHVKT010000040.1"/>
</dbReference>
<proteinExistence type="predicted"/>
<dbReference type="Proteomes" id="UP000247892">
    <property type="component" value="Unassembled WGS sequence"/>
</dbReference>
<evidence type="ECO:0000313" key="4">
    <source>
        <dbReference type="Proteomes" id="UP000247892"/>
    </source>
</evidence>
<keyword evidence="2" id="KW-0472">Membrane</keyword>
<dbReference type="NCBIfam" id="NF037944">
    <property type="entry name" value="holin_2"/>
    <property type="match status" value="1"/>
</dbReference>
<dbReference type="EMBL" id="MASU01000005">
    <property type="protein sequence ID" value="PXY35688.1"/>
    <property type="molecule type" value="Genomic_DNA"/>
</dbReference>
<protein>
    <submittedName>
        <fullName evidence="3">Uncharacterized protein</fullName>
    </submittedName>
</protein>
<evidence type="ECO:0000256" key="2">
    <source>
        <dbReference type="SAM" id="Phobius"/>
    </source>
</evidence>
<gene>
    <name evidence="3" type="ORF">BA062_09330</name>
</gene>
<sequence length="86" mass="9145">MFYVLSGALVALGILVLGIVAVRLIGALRRYSRTASMVTASTQDQAGLVRARAAAVRVALAQRRESSLTHNEKASTIDPERVKGGH</sequence>
<keyword evidence="4" id="KW-1185">Reference proteome</keyword>
<evidence type="ECO:0000313" key="3">
    <source>
        <dbReference type="EMBL" id="PXY35688.1"/>
    </source>
</evidence>
<keyword evidence="2" id="KW-0812">Transmembrane</keyword>
<feature type="transmembrane region" description="Helical" evidence="2">
    <location>
        <begin position="6"/>
        <end position="26"/>
    </location>
</feature>
<evidence type="ECO:0000256" key="1">
    <source>
        <dbReference type="SAM" id="MobiDB-lite"/>
    </source>
</evidence>
<organism evidence="3 4">
    <name type="scientific">Prauserella flavalba</name>
    <dbReference type="NCBI Taxonomy" id="1477506"/>
    <lineage>
        <taxon>Bacteria</taxon>
        <taxon>Bacillati</taxon>
        <taxon>Actinomycetota</taxon>
        <taxon>Actinomycetes</taxon>
        <taxon>Pseudonocardiales</taxon>
        <taxon>Pseudonocardiaceae</taxon>
        <taxon>Prauserella</taxon>
    </lineage>
</organism>
<accession>A0A318LTL8</accession>
<reference evidence="3 4" key="1">
    <citation type="submission" date="2016-07" db="EMBL/GenBank/DDBJ databases">
        <title>Draft genome sequence of Prauserella sp. YIM 121212, isolated from alkaline soil.</title>
        <authorList>
            <person name="Ruckert C."/>
            <person name="Albersmeier A."/>
            <person name="Jiang C.-L."/>
            <person name="Jiang Y."/>
            <person name="Kalinowski J."/>
            <person name="Schneider O."/>
            <person name="Winkler A."/>
            <person name="Zotchev S.B."/>
        </authorList>
    </citation>
    <scope>NUCLEOTIDE SEQUENCE [LARGE SCALE GENOMIC DNA]</scope>
    <source>
        <strain evidence="3 4">YIM 121212</strain>
    </source>
</reference>